<dbReference type="Proteomes" id="UP000499080">
    <property type="component" value="Unassembled WGS sequence"/>
</dbReference>
<name>A0A4Y2MEQ1_ARAVE</name>
<keyword evidence="2" id="KW-1185">Reference proteome</keyword>
<sequence>MVIQGRTSWGCDVPSFPATFESLLSSSVMRCTSFKESFKTLPKDCDDPTVLAIEKQLATAVGNSSRCLQYAGMDHFRRRFLSVRVCLANPSRLGFFVTTKVI</sequence>
<dbReference type="EMBL" id="BGPR01007174">
    <property type="protein sequence ID" value="GBN24890.1"/>
    <property type="molecule type" value="Genomic_DNA"/>
</dbReference>
<organism evidence="1 2">
    <name type="scientific">Araneus ventricosus</name>
    <name type="common">Orbweaver spider</name>
    <name type="synonym">Epeira ventricosa</name>
    <dbReference type="NCBI Taxonomy" id="182803"/>
    <lineage>
        <taxon>Eukaryota</taxon>
        <taxon>Metazoa</taxon>
        <taxon>Ecdysozoa</taxon>
        <taxon>Arthropoda</taxon>
        <taxon>Chelicerata</taxon>
        <taxon>Arachnida</taxon>
        <taxon>Araneae</taxon>
        <taxon>Araneomorphae</taxon>
        <taxon>Entelegynae</taxon>
        <taxon>Araneoidea</taxon>
        <taxon>Araneidae</taxon>
        <taxon>Araneus</taxon>
    </lineage>
</organism>
<gene>
    <name evidence="1" type="ORF">AVEN_251761_1</name>
</gene>
<evidence type="ECO:0000313" key="2">
    <source>
        <dbReference type="Proteomes" id="UP000499080"/>
    </source>
</evidence>
<reference evidence="1 2" key="1">
    <citation type="journal article" date="2019" name="Sci. Rep.">
        <title>Orb-weaving spider Araneus ventricosus genome elucidates the spidroin gene catalogue.</title>
        <authorList>
            <person name="Kono N."/>
            <person name="Nakamura H."/>
            <person name="Ohtoshi R."/>
            <person name="Moran D.A.P."/>
            <person name="Shinohara A."/>
            <person name="Yoshida Y."/>
            <person name="Fujiwara M."/>
            <person name="Mori M."/>
            <person name="Tomita M."/>
            <person name="Arakawa K."/>
        </authorList>
    </citation>
    <scope>NUCLEOTIDE SEQUENCE [LARGE SCALE GENOMIC DNA]</scope>
</reference>
<dbReference type="AlphaFoldDB" id="A0A4Y2MEQ1"/>
<evidence type="ECO:0000313" key="1">
    <source>
        <dbReference type="EMBL" id="GBN24890.1"/>
    </source>
</evidence>
<protein>
    <submittedName>
        <fullName evidence="1">Uncharacterized protein</fullName>
    </submittedName>
</protein>
<accession>A0A4Y2MEQ1</accession>
<proteinExistence type="predicted"/>
<comment type="caution">
    <text evidence="1">The sequence shown here is derived from an EMBL/GenBank/DDBJ whole genome shotgun (WGS) entry which is preliminary data.</text>
</comment>